<organism evidence="1 2">
    <name type="scientific">Polarella glacialis</name>
    <name type="common">Dinoflagellate</name>
    <dbReference type="NCBI Taxonomy" id="89957"/>
    <lineage>
        <taxon>Eukaryota</taxon>
        <taxon>Sar</taxon>
        <taxon>Alveolata</taxon>
        <taxon>Dinophyceae</taxon>
        <taxon>Suessiales</taxon>
        <taxon>Suessiaceae</taxon>
        <taxon>Polarella</taxon>
    </lineage>
</organism>
<dbReference type="Proteomes" id="UP000626109">
    <property type="component" value="Unassembled WGS sequence"/>
</dbReference>
<gene>
    <name evidence="1" type="ORF">PGLA2088_LOCUS13952</name>
</gene>
<comment type="caution">
    <text evidence="1">The sequence shown here is derived from an EMBL/GenBank/DDBJ whole genome shotgun (WGS) entry which is preliminary data.</text>
</comment>
<evidence type="ECO:0000313" key="1">
    <source>
        <dbReference type="EMBL" id="CAE8659944.1"/>
    </source>
</evidence>
<name>A0A813IYY4_POLGL</name>
<protein>
    <recommendedName>
        <fullName evidence="3">GAF domain-containing protein</fullName>
    </recommendedName>
</protein>
<dbReference type="AlphaFoldDB" id="A0A813IYY4"/>
<dbReference type="EMBL" id="CAJNNW010016890">
    <property type="protein sequence ID" value="CAE8659944.1"/>
    <property type="molecule type" value="Genomic_DNA"/>
</dbReference>
<accession>A0A813IYY4</accession>
<evidence type="ECO:0000313" key="2">
    <source>
        <dbReference type="Proteomes" id="UP000626109"/>
    </source>
</evidence>
<sequence>MNQFTLDDPGDHDLVPARSAHFRQPMRQLSKPNPALLGLKSSESPAERTCDDDSVIDAALSAVLFIQDDIFSSLNNDSDYNLGGGCFKQQTSKIKAVLAQVCFHFQVAAAALVTPSGSSYQREWHIAEGSGFQRPRSSTLKDLAFFGMLANHDVPLIIQDATEYCPSLHDRLKTRSSWPLFRFYAEAVVRGRRSQTILGTLCLADGAVFDLNEVQRDQLQNYADILYQQLLDKANLESESDDFMLPHLTHPSKRVSDWQGMVVLEQQSHDLDTA</sequence>
<feature type="non-terminal residue" evidence="1">
    <location>
        <position position="274"/>
    </location>
</feature>
<proteinExistence type="predicted"/>
<evidence type="ECO:0008006" key="3">
    <source>
        <dbReference type="Google" id="ProtNLM"/>
    </source>
</evidence>
<reference evidence="1" key="1">
    <citation type="submission" date="2021-02" db="EMBL/GenBank/DDBJ databases">
        <authorList>
            <person name="Dougan E. K."/>
            <person name="Rhodes N."/>
            <person name="Thang M."/>
            <person name="Chan C."/>
        </authorList>
    </citation>
    <scope>NUCLEOTIDE SEQUENCE</scope>
</reference>